<dbReference type="Pfam" id="PF07690">
    <property type="entry name" value="MFS_1"/>
    <property type="match status" value="1"/>
</dbReference>
<feature type="region of interest" description="Disordered" evidence="7">
    <location>
        <begin position="1"/>
        <end position="22"/>
    </location>
</feature>
<evidence type="ECO:0000313" key="11">
    <source>
        <dbReference type="Proteomes" id="UP000588112"/>
    </source>
</evidence>
<dbReference type="GO" id="GO:0022857">
    <property type="term" value="F:transmembrane transporter activity"/>
    <property type="evidence" value="ECO:0007669"/>
    <property type="project" value="InterPro"/>
</dbReference>
<gene>
    <name evidence="10" type="ORF">BJ981_000947</name>
</gene>
<keyword evidence="6 8" id="KW-0472">Membrane</keyword>
<feature type="domain" description="Major facilitator superfamily (MFS) profile" evidence="9">
    <location>
        <begin position="26"/>
        <end position="435"/>
    </location>
</feature>
<comment type="caution">
    <text evidence="10">The sequence shown here is derived from an EMBL/GenBank/DDBJ whole genome shotgun (WGS) entry which is preliminary data.</text>
</comment>
<reference evidence="10 11" key="1">
    <citation type="submission" date="2020-08" db="EMBL/GenBank/DDBJ databases">
        <title>Sequencing the genomes of 1000 actinobacteria strains.</title>
        <authorList>
            <person name="Klenk H.-P."/>
        </authorList>
    </citation>
    <scope>NUCLEOTIDE SEQUENCE [LARGE SCALE GENOMIC DNA]</scope>
    <source>
        <strain evidence="10 11">DSM 45790</strain>
    </source>
</reference>
<name>A0A7W8Z0K5_9ACTN</name>
<evidence type="ECO:0000256" key="2">
    <source>
        <dbReference type="ARBA" id="ARBA00022448"/>
    </source>
</evidence>
<dbReference type="PROSITE" id="PS50850">
    <property type="entry name" value="MFS"/>
    <property type="match status" value="1"/>
</dbReference>
<dbReference type="InterPro" id="IPR020846">
    <property type="entry name" value="MFS_dom"/>
</dbReference>
<feature type="transmembrane region" description="Helical" evidence="8">
    <location>
        <begin position="408"/>
        <end position="428"/>
    </location>
</feature>
<dbReference type="CDD" id="cd17369">
    <property type="entry name" value="MFS_ShiA_like"/>
    <property type="match status" value="1"/>
</dbReference>
<feature type="transmembrane region" description="Helical" evidence="8">
    <location>
        <begin position="249"/>
        <end position="276"/>
    </location>
</feature>
<feature type="transmembrane region" description="Helical" evidence="8">
    <location>
        <begin position="198"/>
        <end position="217"/>
    </location>
</feature>
<dbReference type="PROSITE" id="PS00217">
    <property type="entry name" value="SUGAR_TRANSPORT_2"/>
    <property type="match status" value="1"/>
</dbReference>
<organism evidence="10 11">
    <name type="scientific">Sphaerisporangium krabiense</name>
    <dbReference type="NCBI Taxonomy" id="763782"/>
    <lineage>
        <taxon>Bacteria</taxon>
        <taxon>Bacillati</taxon>
        <taxon>Actinomycetota</taxon>
        <taxon>Actinomycetes</taxon>
        <taxon>Streptosporangiales</taxon>
        <taxon>Streptosporangiaceae</taxon>
        <taxon>Sphaerisporangium</taxon>
    </lineage>
</organism>
<evidence type="ECO:0000256" key="4">
    <source>
        <dbReference type="ARBA" id="ARBA00022692"/>
    </source>
</evidence>
<feature type="transmembrane region" description="Helical" evidence="8">
    <location>
        <begin position="66"/>
        <end position="87"/>
    </location>
</feature>
<feature type="compositionally biased region" description="Low complexity" evidence="7">
    <location>
        <begin position="1"/>
        <end position="14"/>
    </location>
</feature>
<feature type="transmembrane region" description="Helical" evidence="8">
    <location>
        <begin position="340"/>
        <end position="363"/>
    </location>
</feature>
<keyword evidence="4 8" id="KW-0812">Transmembrane</keyword>
<dbReference type="InterPro" id="IPR005829">
    <property type="entry name" value="Sugar_transporter_CS"/>
</dbReference>
<dbReference type="InterPro" id="IPR036259">
    <property type="entry name" value="MFS_trans_sf"/>
</dbReference>
<keyword evidence="11" id="KW-1185">Reference proteome</keyword>
<feature type="transmembrane region" description="Helical" evidence="8">
    <location>
        <begin position="99"/>
        <end position="120"/>
    </location>
</feature>
<feature type="transmembrane region" description="Helical" evidence="8">
    <location>
        <begin position="164"/>
        <end position="186"/>
    </location>
</feature>
<dbReference type="InterPro" id="IPR011701">
    <property type="entry name" value="MFS"/>
</dbReference>
<protein>
    <submittedName>
        <fullName evidence="10">MFS family permease</fullName>
    </submittedName>
</protein>
<keyword evidence="2" id="KW-0813">Transport</keyword>
<dbReference type="GO" id="GO:0005886">
    <property type="term" value="C:plasma membrane"/>
    <property type="evidence" value="ECO:0007669"/>
    <property type="project" value="UniProtKB-SubCell"/>
</dbReference>
<dbReference type="PANTHER" id="PTHR43045:SF1">
    <property type="entry name" value="SHIKIMATE TRANSPORTER"/>
    <property type="match status" value="1"/>
</dbReference>
<dbReference type="EMBL" id="JACHBR010000001">
    <property type="protein sequence ID" value="MBB5625248.1"/>
    <property type="molecule type" value="Genomic_DNA"/>
</dbReference>
<evidence type="ECO:0000313" key="10">
    <source>
        <dbReference type="EMBL" id="MBB5625248.1"/>
    </source>
</evidence>
<proteinExistence type="predicted"/>
<evidence type="ECO:0000256" key="6">
    <source>
        <dbReference type="ARBA" id="ARBA00023136"/>
    </source>
</evidence>
<evidence type="ECO:0000256" key="8">
    <source>
        <dbReference type="SAM" id="Phobius"/>
    </source>
</evidence>
<feature type="transmembrane region" description="Helical" evidence="8">
    <location>
        <begin position="383"/>
        <end position="402"/>
    </location>
</feature>
<dbReference type="PANTHER" id="PTHR43045">
    <property type="entry name" value="SHIKIMATE TRANSPORTER"/>
    <property type="match status" value="1"/>
</dbReference>
<dbReference type="Proteomes" id="UP000588112">
    <property type="component" value="Unassembled WGS sequence"/>
</dbReference>
<comment type="subcellular location">
    <subcellularLocation>
        <location evidence="1">Cell membrane</location>
        <topology evidence="1">Multi-pass membrane protein</topology>
    </subcellularLocation>
</comment>
<feature type="transmembrane region" description="Helical" evidence="8">
    <location>
        <begin position="126"/>
        <end position="152"/>
    </location>
</feature>
<dbReference type="RefSeq" id="WP_184608492.1">
    <property type="nucleotide sequence ID" value="NZ_BOOS01000034.1"/>
</dbReference>
<feature type="transmembrane region" description="Helical" evidence="8">
    <location>
        <begin position="282"/>
        <end position="303"/>
    </location>
</feature>
<dbReference type="AlphaFoldDB" id="A0A7W8Z0K5"/>
<feature type="transmembrane region" description="Helical" evidence="8">
    <location>
        <begin position="41"/>
        <end position="60"/>
    </location>
</feature>
<accession>A0A7W8Z0K5</accession>
<keyword evidence="5 8" id="KW-1133">Transmembrane helix</keyword>
<feature type="transmembrane region" description="Helical" evidence="8">
    <location>
        <begin position="315"/>
        <end position="334"/>
    </location>
</feature>
<evidence type="ECO:0000256" key="3">
    <source>
        <dbReference type="ARBA" id="ARBA00022475"/>
    </source>
</evidence>
<evidence type="ECO:0000259" key="9">
    <source>
        <dbReference type="PROSITE" id="PS50850"/>
    </source>
</evidence>
<evidence type="ECO:0000256" key="7">
    <source>
        <dbReference type="SAM" id="MobiDB-lite"/>
    </source>
</evidence>
<dbReference type="SUPFAM" id="SSF103473">
    <property type="entry name" value="MFS general substrate transporter"/>
    <property type="match status" value="1"/>
</dbReference>
<dbReference type="Gene3D" id="1.20.1250.20">
    <property type="entry name" value="MFS general substrate transporter like domains"/>
    <property type="match status" value="2"/>
</dbReference>
<evidence type="ECO:0000256" key="5">
    <source>
        <dbReference type="ARBA" id="ARBA00022989"/>
    </source>
</evidence>
<keyword evidence="3" id="KW-1003">Cell membrane</keyword>
<evidence type="ECO:0000256" key="1">
    <source>
        <dbReference type="ARBA" id="ARBA00004651"/>
    </source>
</evidence>
<sequence length="439" mass="45831">MSVTSAGPSTTSPPRTSPPQASLGRVTAAGFAGTVIEQYDFLLYGFMSALVFGALFFPSADPTAGTLVSFAAFAIGFVARPVGAVVAGHYGDRIGRKKVLVTTLLVAGIATTLMGFLPAYADIGVWAPILLVTLRLVQGFSYGGEITGAVLITTESAPRHRRGYYGGFISAAGFAGLLLATLAILTVSGMDRPAFLSWGWRIPFLLSIVLVVVGLAIRMGVPETPAFAAARTRHRAPLLEVFRRHTRQVLLGVGTGFGFYVTFYVLLVFSASYLTVQLKLPATVPLVAVAIGSVVALAVSPFCGRLCDRFGRRPMLVTGSGFLAVFSFGFFRMLDSGNAPLIYLAYALAFGGVMIMFSPLLTFIAEQFPTGVRYSGSSMAGQLGAVLGGGLAPLVATALLTASGGRSFSVAAYVSAAMLVTLGSALALRETNQADITEG</sequence>